<gene>
    <name evidence="6" type="ORF">DYU11_09010</name>
</gene>
<feature type="domain" description="Protein kinase" evidence="5">
    <location>
        <begin position="13"/>
        <end position="281"/>
    </location>
</feature>
<keyword evidence="4" id="KW-0472">Membrane</keyword>
<dbReference type="CDD" id="cd14014">
    <property type="entry name" value="STKc_PknB_like"/>
    <property type="match status" value="1"/>
</dbReference>
<comment type="caution">
    <text evidence="6">The sequence shown here is derived from an EMBL/GenBank/DDBJ whole genome shotgun (WGS) entry which is preliminary data.</text>
</comment>
<dbReference type="Proteomes" id="UP000283523">
    <property type="component" value="Unassembled WGS sequence"/>
</dbReference>
<sequence length="576" mass="65732">MNYTDFRKRYQWNAKIDKLGEGGFGKVYRALDTVRNRQVVLKIADVPTDHKFSLQREVELNRDLTPHPNIAQYRNCYRLEDDHGDERDYATMDYFPDGSLTNVMACPIDPDDLHDIVEGMLRGLVHLEREQVIHRDFKPGNVLMARDDRGRWQPKIADFGLSRFTDMDTTVSNSSIGISYDYAAPEQFQPGSVNRQADLWALGVIVYRLCAGKLPFAVSADLTGESRRLELIRLINKAELPADTSLIAEPYQTIIRRCLVKELGGRVKSSEDLLILMHNIPIVDKDEEVFSQVHTISNGLELHVTNDKGITYKKEINTIKFKEIDTNSKHLEENPKIINSKFPTSLVAIIVPMIFIVLLIFILIDQAYKPNRKKNVIARTDDTNSTFVVWRDNPRYSKARFIYYYNESLSVDYDDVTLLLGLKDSNGKWLTPRIYKKIGEFNEFGIAEVDTDKGIENYVSIHGARLLNVERDKPIGLCTGIDINGSKKYFIRGFAESRLIDEIKPVDSEGLRPVRAGKLWGYVDLSGYLVLPIVFDLAGPLDGNGYAFVKYKGNNYHIDRRGHDKKGNTIVDVENL</sequence>
<dbReference type="GO" id="GO:0005737">
    <property type="term" value="C:cytoplasm"/>
    <property type="evidence" value="ECO:0007669"/>
    <property type="project" value="TreeGrafter"/>
</dbReference>
<feature type="transmembrane region" description="Helical" evidence="4">
    <location>
        <begin position="342"/>
        <end position="364"/>
    </location>
</feature>
<evidence type="ECO:0000313" key="6">
    <source>
        <dbReference type="EMBL" id="RIV25427.1"/>
    </source>
</evidence>
<accession>A0A418MFA5</accession>
<dbReference type="AlphaFoldDB" id="A0A418MFA5"/>
<name>A0A418MFA5_9BACT</name>
<dbReference type="InterPro" id="IPR008271">
    <property type="entry name" value="Ser/Thr_kinase_AS"/>
</dbReference>
<dbReference type="RefSeq" id="WP_119667309.1">
    <property type="nucleotide sequence ID" value="NZ_QXED01000002.1"/>
</dbReference>
<evidence type="ECO:0000313" key="7">
    <source>
        <dbReference type="Proteomes" id="UP000283523"/>
    </source>
</evidence>
<dbReference type="InterPro" id="IPR053235">
    <property type="entry name" value="Ser_Thr_kinase"/>
</dbReference>
<dbReference type="InterPro" id="IPR032774">
    <property type="entry name" value="WG_beta_rep"/>
</dbReference>
<organism evidence="6 7">
    <name type="scientific">Fibrisoma montanum</name>
    <dbReference type="NCBI Taxonomy" id="2305895"/>
    <lineage>
        <taxon>Bacteria</taxon>
        <taxon>Pseudomonadati</taxon>
        <taxon>Bacteroidota</taxon>
        <taxon>Cytophagia</taxon>
        <taxon>Cytophagales</taxon>
        <taxon>Spirosomataceae</taxon>
        <taxon>Fibrisoma</taxon>
    </lineage>
</organism>
<proteinExistence type="predicted"/>
<dbReference type="SUPFAM" id="SSF56112">
    <property type="entry name" value="Protein kinase-like (PK-like)"/>
    <property type="match status" value="1"/>
</dbReference>
<dbReference type="OrthoDB" id="9813021at2"/>
<keyword evidence="1 3" id="KW-0547">Nucleotide-binding</keyword>
<evidence type="ECO:0000256" key="2">
    <source>
        <dbReference type="ARBA" id="ARBA00022840"/>
    </source>
</evidence>
<dbReference type="InterPro" id="IPR017441">
    <property type="entry name" value="Protein_kinase_ATP_BS"/>
</dbReference>
<protein>
    <recommendedName>
        <fullName evidence="5">Protein kinase domain-containing protein</fullName>
    </recommendedName>
</protein>
<dbReference type="Gene3D" id="1.10.510.10">
    <property type="entry name" value="Transferase(Phosphotransferase) domain 1"/>
    <property type="match status" value="1"/>
</dbReference>
<dbReference type="EMBL" id="QXED01000002">
    <property type="protein sequence ID" value="RIV25427.1"/>
    <property type="molecule type" value="Genomic_DNA"/>
</dbReference>
<dbReference type="InterPro" id="IPR000719">
    <property type="entry name" value="Prot_kinase_dom"/>
</dbReference>
<dbReference type="Pfam" id="PF14903">
    <property type="entry name" value="WG_beta_rep"/>
    <property type="match status" value="2"/>
</dbReference>
<keyword evidence="7" id="KW-1185">Reference proteome</keyword>
<evidence type="ECO:0000256" key="4">
    <source>
        <dbReference type="SAM" id="Phobius"/>
    </source>
</evidence>
<dbReference type="PANTHER" id="PTHR24361">
    <property type="entry name" value="MITOGEN-ACTIVATED KINASE KINASE KINASE"/>
    <property type="match status" value="1"/>
</dbReference>
<dbReference type="InterPro" id="IPR011009">
    <property type="entry name" value="Kinase-like_dom_sf"/>
</dbReference>
<reference evidence="6 7" key="1">
    <citation type="submission" date="2018-08" db="EMBL/GenBank/DDBJ databases">
        <title>Fibrisoma montanum sp. nov., isolated from Danxia mountain soil.</title>
        <authorList>
            <person name="Huang Y."/>
        </authorList>
    </citation>
    <scope>NUCLEOTIDE SEQUENCE [LARGE SCALE GENOMIC DNA]</scope>
    <source>
        <strain evidence="6 7">HYT19</strain>
    </source>
</reference>
<keyword evidence="4" id="KW-1133">Transmembrane helix</keyword>
<evidence type="ECO:0000256" key="1">
    <source>
        <dbReference type="ARBA" id="ARBA00022741"/>
    </source>
</evidence>
<dbReference type="PROSITE" id="PS50011">
    <property type="entry name" value="PROTEIN_KINASE_DOM"/>
    <property type="match status" value="1"/>
</dbReference>
<keyword evidence="2 3" id="KW-0067">ATP-binding</keyword>
<dbReference type="GO" id="GO:0004674">
    <property type="term" value="F:protein serine/threonine kinase activity"/>
    <property type="evidence" value="ECO:0007669"/>
    <property type="project" value="TreeGrafter"/>
</dbReference>
<feature type="binding site" evidence="3">
    <location>
        <position position="42"/>
    </location>
    <ligand>
        <name>ATP</name>
        <dbReference type="ChEBI" id="CHEBI:30616"/>
    </ligand>
</feature>
<evidence type="ECO:0000256" key="3">
    <source>
        <dbReference type="PROSITE-ProRule" id="PRU10141"/>
    </source>
</evidence>
<keyword evidence="4" id="KW-0812">Transmembrane</keyword>
<dbReference type="PROSITE" id="PS00107">
    <property type="entry name" value="PROTEIN_KINASE_ATP"/>
    <property type="match status" value="1"/>
</dbReference>
<dbReference type="Pfam" id="PF00069">
    <property type="entry name" value="Pkinase"/>
    <property type="match status" value="1"/>
</dbReference>
<evidence type="ECO:0000259" key="5">
    <source>
        <dbReference type="PROSITE" id="PS50011"/>
    </source>
</evidence>
<dbReference type="PROSITE" id="PS00108">
    <property type="entry name" value="PROTEIN_KINASE_ST"/>
    <property type="match status" value="1"/>
</dbReference>
<dbReference type="GO" id="GO:0005524">
    <property type="term" value="F:ATP binding"/>
    <property type="evidence" value="ECO:0007669"/>
    <property type="project" value="UniProtKB-UniRule"/>
</dbReference>